<dbReference type="EMBL" id="CP019082">
    <property type="protein sequence ID" value="APW59587.1"/>
    <property type="molecule type" value="Genomic_DNA"/>
</dbReference>
<dbReference type="InterPro" id="IPR004358">
    <property type="entry name" value="Sig_transdc_His_kin-like_C"/>
</dbReference>
<dbReference type="SUPFAM" id="SSF47384">
    <property type="entry name" value="Homodimeric domain of signal transducing histidine kinase"/>
    <property type="match status" value="1"/>
</dbReference>
<dbReference type="Pfam" id="PF02518">
    <property type="entry name" value="HATPase_c"/>
    <property type="match status" value="1"/>
</dbReference>
<gene>
    <name evidence="13" type="primary">tcrY</name>
    <name evidence="13" type="ORF">BSF38_01014</name>
</gene>
<dbReference type="Gene3D" id="1.10.287.130">
    <property type="match status" value="1"/>
</dbReference>
<feature type="domain" description="Histidine kinase" evidence="11">
    <location>
        <begin position="264"/>
        <end position="479"/>
    </location>
</feature>
<dbReference type="InterPro" id="IPR003660">
    <property type="entry name" value="HAMP_dom"/>
</dbReference>
<dbReference type="PRINTS" id="PR00344">
    <property type="entry name" value="BCTRLSENSOR"/>
</dbReference>
<keyword evidence="4" id="KW-0597">Phosphoprotein</keyword>
<dbReference type="GO" id="GO:0005886">
    <property type="term" value="C:plasma membrane"/>
    <property type="evidence" value="ECO:0007669"/>
    <property type="project" value="TreeGrafter"/>
</dbReference>
<keyword evidence="8" id="KW-1133">Transmembrane helix</keyword>
<evidence type="ECO:0000256" key="6">
    <source>
        <dbReference type="ARBA" id="ARBA00022692"/>
    </source>
</evidence>
<dbReference type="GO" id="GO:0000155">
    <property type="term" value="F:phosphorelay sensor kinase activity"/>
    <property type="evidence" value="ECO:0007669"/>
    <property type="project" value="InterPro"/>
</dbReference>
<sequence>MSLSTRLSLFFLAALAVVLLGFSSTLYLLGRSYLTNQLDERLEKALDTLEAAVDIETDGLEWEPRDRRLTLGVENGVEQVRWTVHDGAGGVVDRSPNLVNEPFPPHIDPEALPEMPIDGTSMTDVPGWRIARRHLRLTELLNLGRGHPENDSDDDIEYPELVLTAGLSPFPTEASLYRLALALGGVSAAVLLLSAVLGRWLCQRALAPIVQMAAAAREKAASNDQSGLPSPGTGDELEDLGKAFNALLDRRREALERQQRFTGDASHQLRTPVAGLLSLVEVVRRRPRPAEEYEQTLDQVHREANRLRQIVDSLLFLARTETESEPLKEEPLDLTVWTPETLKRWAEHPRAVDLHYEGADHGVWARAHAPLLAQALENLVDNALKYSEPGSAVRVRVWREPGVSCLAVEDRGCGLSLEETAAVFEPFYRSPRARLMGRCGVGLGLSVVHRIVAASRGSIQVEGRPGQGARFTVRLPEVAPKPYPDFPPLAPAEETTGYLSPTARSIRV</sequence>
<organism evidence="13 14">
    <name type="scientific">Paludisphaera borealis</name>
    <dbReference type="NCBI Taxonomy" id="1387353"/>
    <lineage>
        <taxon>Bacteria</taxon>
        <taxon>Pseudomonadati</taxon>
        <taxon>Planctomycetota</taxon>
        <taxon>Planctomycetia</taxon>
        <taxon>Isosphaerales</taxon>
        <taxon>Isosphaeraceae</taxon>
        <taxon>Paludisphaera</taxon>
    </lineage>
</organism>
<proteinExistence type="predicted"/>
<evidence type="ECO:0000259" key="11">
    <source>
        <dbReference type="PROSITE" id="PS50109"/>
    </source>
</evidence>
<keyword evidence="10" id="KW-0472">Membrane</keyword>
<evidence type="ECO:0000256" key="4">
    <source>
        <dbReference type="ARBA" id="ARBA00022553"/>
    </source>
</evidence>
<evidence type="ECO:0000256" key="3">
    <source>
        <dbReference type="ARBA" id="ARBA00012438"/>
    </source>
</evidence>
<dbReference type="Gene3D" id="3.30.565.10">
    <property type="entry name" value="Histidine kinase-like ATPase, C-terminal domain"/>
    <property type="match status" value="1"/>
</dbReference>
<dbReference type="InterPro" id="IPR050428">
    <property type="entry name" value="TCS_sensor_his_kinase"/>
</dbReference>
<evidence type="ECO:0000256" key="9">
    <source>
        <dbReference type="ARBA" id="ARBA00023012"/>
    </source>
</evidence>
<dbReference type="InterPro" id="IPR005467">
    <property type="entry name" value="His_kinase_dom"/>
</dbReference>
<evidence type="ECO:0000256" key="5">
    <source>
        <dbReference type="ARBA" id="ARBA00022679"/>
    </source>
</evidence>
<dbReference type="Proteomes" id="UP000186309">
    <property type="component" value="Chromosome"/>
</dbReference>
<dbReference type="SUPFAM" id="SSF55874">
    <property type="entry name" value="ATPase domain of HSP90 chaperone/DNA topoisomerase II/histidine kinase"/>
    <property type="match status" value="1"/>
</dbReference>
<dbReference type="InterPro" id="IPR036097">
    <property type="entry name" value="HisK_dim/P_sf"/>
</dbReference>
<dbReference type="PANTHER" id="PTHR45436:SF5">
    <property type="entry name" value="SENSOR HISTIDINE KINASE TRCS"/>
    <property type="match status" value="1"/>
</dbReference>
<evidence type="ECO:0000313" key="13">
    <source>
        <dbReference type="EMBL" id="APW59587.1"/>
    </source>
</evidence>
<dbReference type="Pfam" id="PF00672">
    <property type="entry name" value="HAMP"/>
    <property type="match status" value="1"/>
</dbReference>
<dbReference type="AlphaFoldDB" id="A0A1U7CL00"/>
<dbReference type="RefSeq" id="WP_076343743.1">
    <property type="nucleotide sequence ID" value="NZ_CP019082.1"/>
</dbReference>
<evidence type="ECO:0000256" key="2">
    <source>
        <dbReference type="ARBA" id="ARBA00004370"/>
    </source>
</evidence>
<dbReference type="PROSITE" id="PS50109">
    <property type="entry name" value="HIS_KIN"/>
    <property type="match status" value="1"/>
</dbReference>
<evidence type="ECO:0000313" key="14">
    <source>
        <dbReference type="Proteomes" id="UP000186309"/>
    </source>
</evidence>
<dbReference type="InterPro" id="IPR003661">
    <property type="entry name" value="HisK_dim/P_dom"/>
</dbReference>
<dbReference type="InterPro" id="IPR036890">
    <property type="entry name" value="HATPase_C_sf"/>
</dbReference>
<comment type="catalytic activity">
    <reaction evidence="1">
        <text>ATP + protein L-histidine = ADP + protein N-phospho-L-histidine.</text>
        <dbReference type="EC" id="2.7.13.3"/>
    </reaction>
</comment>
<evidence type="ECO:0000256" key="8">
    <source>
        <dbReference type="ARBA" id="ARBA00022989"/>
    </source>
</evidence>
<dbReference type="PROSITE" id="PS50885">
    <property type="entry name" value="HAMP"/>
    <property type="match status" value="1"/>
</dbReference>
<keyword evidence="14" id="KW-1185">Reference proteome</keyword>
<dbReference type="STRING" id="1387353.BSF38_01014"/>
<keyword evidence="9" id="KW-0902">Two-component regulatory system</keyword>
<evidence type="ECO:0000259" key="12">
    <source>
        <dbReference type="PROSITE" id="PS50885"/>
    </source>
</evidence>
<keyword evidence="7 13" id="KW-0418">Kinase</keyword>
<name>A0A1U7CL00_9BACT</name>
<dbReference type="PANTHER" id="PTHR45436">
    <property type="entry name" value="SENSOR HISTIDINE KINASE YKOH"/>
    <property type="match status" value="1"/>
</dbReference>
<evidence type="ECO:0000256" key="10">
    <source>
        <dbReference type="ARBA" id="ARBA00023136"/>
    </source>
</evidence>
<dbReference type="Gene3D" id="6.10.340.10">
    <property type="match status" value="1"/>
</dbReference>
<dbReference type="SMART" id="SM00387">
    <property type="entry name" value="HATPase_c"/>
    <property type="match status" value="1"/>
</dbReference>
<protein>
    <recommendedName>
        <fullName evidence="3">histidine kinase</fullName>
        <ecNumber evidence="3">2.7.13.3</ecNumber>
    </recommendedName>
</protein>
<dbReference type="EC" id="2.7.13.3" evidence="3"/>
<evidence type="ECO:0000256" key="1">
    <source>
        <dbReference type="ARBA" id="ARBA00000085"/>
    </source>
</evidence>
<dbReference type="SMART" id="SM00388">
    <property type="entry name" value="HisKA"/>
    <property type="match status" value="1"/>
</dbReference>
<dbReference type="KEGG" id="pbor:BSF38_01014"/>
<keyword evidence="5 13" id="KW-0808">Transferase</keyword>
<dbReference type="CDD" id="cd00075">
    <property type="entry name" value="HATPase"/>
    <property type="match status" value="1"/>
</dbReference>
<dbReference type="InterPro" id="IPR003594">
    <property type="entry name" value="HATPase_dom"/>
</dbReference>
<reference evidence="14" key="1">
    <citation type="submission" date="2016-12" db="EMBL/GenBank/DDBJ databases">
        <title>Comparative genomics of four Isosphaeraceae planctomycetes: a common pool of plasmids and glycoside hydrolase genes.</title>
        <authorList>
            <person name="Ivanova A."/>
        </authorList>
    </citation>
    <scope>NUCLEOTIDE SEQUENCE [LARGE SCALE GENOMIC DNA]</scope>
    <source>
        <strain evidence="14">PX4</strain>
    </source>
</reference>
<accession>A0A1U7CL00</accession>
<evidence type="ECO:0000256" key="7">
    <source>
        <dbReference type="ARBA" id="ARBA00022777"/>
    </source>
</evidence>
<dbReference type="OrthoDB" id="9786919at2"/>
<feature type="domain" description="HAMP" evidence="12">
    <location>
        <begin position="203"/>
        <end position="256"/>
    </location>
</feature>
<keyword evidence="6" id="KW-0812">Transmembrane</keyword>
<dbReference type="Pfam" id="PF00512">
    <property type="entry name" value="HisKA"/>
    <property type="match status" value="1"/>
</dbReference>
<comment type="subcellular location">
    <subcellularLocation>
        <location evidence="2">Membrane</location>
    </subcellularLocation>
</comment>
<dbReference type="CDD" id="cd00082">
    <property type="entry name" value="HisKA"/>
    <property type="match status" value="1"/>
</dbReference>